<dbReference type="InterPro" id="IPR028994">
    <property type="entry name" value="Integrin_alpha_N"/>
</dbReference>
<protein>
    <recommendedName>
        <fullName evidence="2">VCBS repeat-containing protein</fullName>
    </recommendedName>
</protein>
<evidence type="ECO:0008006" key="2">
    <source>
        <dbReference type="Google" id="ProtNLM"/>
    </source>
</evidence>
<sequence>MRLGVRVGMWLGAALLLTGAVRLPEAVLWRLAGHSLRAHGGLAGAEFLTAERYGDLDGGGREGVLWLRAGRAGLRSAAGRALWVSPPDWQVRQAALAPVDGRPGLEAVLLVRRPYRPWPVDAFLPNAGRTAGFHNAAGLSCHVILIGCGARGCREVWAGSPLADPLQALALADLDGDGRAELAALEGRYAEADGQPAWRLSVWGWEGFGFQLRAAQKGRFGGLGAVRAVDGTLGLAVWPEHEAGRRIP</sequence>
<gene>
    <name evidence="1" type="ORF">LSAC_03040</name>
</gene>
<dbReference type="RefSeq" id="WP_062419447.1">
    <property type="nucleotide sequence ID" value="NZ_BBXZ01000159.1"/>
</dbReference>
<dbReference type="OrthoDB" id="68337at2"/>
<dbReference type="AlphaFoldDB" id="A0A0M8JPE4"/>
<name>A0A0M8JPE4_9CHLR</name>
<proteinExistence type="predicted"/>
<accession>A0A0M8JPE4</accession>
<evidence type="ECO:0000313" key="1">
    <source>
        <dbReference type="EMBL" id="GAP19141.1"/>
    </source>
</evidence>
<dbReference type="EMBL" id="DF967975">
    <property type="protein sequence ID" value="GAP19141.1"/>
    <property type="molecule type" value="Genomic_DNA"/>
</dbReference>
<organism evidence="1">
    <name type="scientific">Levilinea saccharolytica</name>
    <dbReference type="NCBI Taxonomy" id="229921"/>
    <lineage>
        <taxon>Bacteria</taxon>
        <taxon>Bacillati</taxon>
        <taxon>Chloroflexota</taxon>
        <taxon>Anaerolineae</taxon>
        <taxon>Anaerolineales</taxon>
        <taxon>Anaerolineaceae</taxon>
        <taxon>Levilinea</taxon>
    </lineage>
</organism>
<reference evidence="1" key="1">
    <citation type="journal article" date="2015" name="Genome Announc.">
        <title>Draft Genome Sequences of Anaerolinea thermolimosa IMO-1, Bellilinea caldifistulae GOMI-1, Leptolinea tardivitalis YMTK-2, Levilinea saccharolytica KIBI-1, Longilinea arvoryzae KOME-1, Previously Described as Members of the Class Anaerolineae (Chloroflexi).</title>
        <authorList>
            <person name="Matsuura N."/>
            <person name="Tourlousse M.D."/>
            <person name="Ohashi A."/>
            <person name="Hugenholtz P."/>
            <person name="Sekiguchi Y."/>
        </authorList>
    </citation>
    <scope>NUCLEOTIDE SEQUENCE</scope>
    <source>
        <strain evidence="1">KIBI-1</strain>
    </source>
</reference>
<dbReference type="SUPFAM" id="SSF69318">
    <property type="entry name" value="Integrin alpha N-terminal domain"/>
    <property type="match status" value="1"/>
</dbReference>